<dbReference type="GO" id="GO:0005737">
    <property type="term" value="C:cytoplasm"/>
    <property type="evidence" value="ECO:0007669"/>
    <property type="project" value="UniProtKB-SubCell"/>
</dbReference>
<dbReference type="GO" id="GO:0003887">
    <property type="term" value="F:DNA-directed DNA polymerase activity"/>
    <property type="evidence" value="ECO:0007669"/>
    <property type="project" value="UniProtKB-KW"/>
</dbReference>
<keyword evidence="7" id="KW-0239">DNA-directed DNA polymerase</keyword>
<evidence type="ECO:0000256" key="1">
    <source>
        <dbReference type="ARBA" id="ARBA00004496"/>
    </source>
</evidence>
<reference evidence="10 11" key="1">
    <citation type="submission" date="2019-06" db="EMBL/GenBank/DDBJ databases">
        <title>Sequencing the genomes of 1000 actinobacteria strains.</title>
        <authorList>
            <person name="Klenk H.-P."/>
        </authorList>
    </citation>
    <scope>NUCLEOTIDE SEQUENCE [LARGE SCALE GENOMIC DNA]</scope>
    <source>
        <strain evidence="10 11">DSM 44826</strain>
    </source>
</reference>
<dbReference type="SUPFAM" id="SSF46955">
    <property type="entry name" value="Putative DNA-binding domain"/>
    <property type="match status" value="1"/>
</dbReference>
<dbReference type="SMART" id="SM00480">
    <property type="entry name" value="POL3Bc"/>
    <property type="match status" value="1"/>
</dbReference>
<dbReference type="PANTHER" id="PTHR30478:SF0">
    <property type="entry name" value="BETA SLIDING CLAMP"/>
    <property type="match status" value="1"/>
</dbReference>
<keyword evidence="5" id="KW-0548">Nucleotidyltransferase</keyword>
<dbReference type="SUPFAM" id="SSF55979">
    <property type="entry name" value="DNA clamp"/>
    <property type="match status" value="2"/>
</dbReference>
<dbReference type="PROSITE" id="PS00552">
    <property type="entry name" value="HTH_MERR_1"/>
    <property type="match status" value="1"/>
</dbReference>
<evidence type="ECO:0000313" key="10">
    <source>
        <dbReference type="EMBL" id="TWF99210.1"/>
    </source>
</evidence>
<gene>
    <name evidence="10" type="ORF">FHX73_113051</name>
</gene>
<dbReference type="AlphaFoldDB" id="A0A561UIN5"/>
<name>A0A561UIN5_9ACTN</name>
<dbReference type="GO" id="GO:0009360">
    <property type="term" value="C:DNA polymerase III complex"/>
    <property type="evidence" value="ECO:0007669"/>
    <property type="project" value="InterPro"/>
</dbReference>
<keyword evidence="8" id="KW-0238">DNA-binding</keyword>
<dbReference type="GO" id="GO:0008408">
    <property type="term" value="F:3'-5' exonuclease activity"/>
    <property type="evidence" value="ECO:0007669"/>
    <property type="project" value="InterPro"/>
</dbReference>
<dbReference type="InterPro" id="IPR022637">
    <property type="entry name" value="DNA_polIII_beta_cen"/>
</dbReference>
<sequence length="382" mass="40160">MENATREATPDATPDVMRSIGQLARESGLSISALRFYDGAGVFGPARVDPLTGYRWYAPDQLADARLLCRLRRLGLPLAQLKLVLAAPPGDPAAHRVLDTHLRRLADGLADARRELSVVRALIDQREQPMNATETARLTVDRAELAAALAAVRFAVGTDPERPMLGGILFDLDGGVLRLVATDRYRLAVGEAAAHPADGTGFSVLVPAGLADLIGALAADGGGELELTAEGGELAARAGGRTVAGERLDLDFPDYRRLVRLERSHRVEVAAADLRRAVLDGPVRPYTPEHPEAGPGEVALTVLEVGAGGAVRVVDGEPGEPGEQAEQELRIAVNREYLLQALDAGPAGQLALEPAGSLGPLAIRSASGEAGHFSVLMPVRVG</sequence>
<evidence type="ECO:0000256" key="8">
    <source>
        <dbReference type="ARBA" id="ARBA00023125"/>
    </source>
</evidence>
<keyword evidence="6" id="KW-0235">DNA replication</keyword>
<evidence type="ECO:0000313" key="11">
    <source>
        <dbReference type="Proteomes" id="UP000317940"/>
    </source>
</evidence>
<evidence type="ECO:0000256" key="5">
    <source>
        <dbReference type="ARBA" id="ARBA00022695"/>
    </source>
</evidence>
<dbReference type="InterPro" id="IPR000551">
    <property type="entry name" value="MerR-type_HTH_dom"/>
</dbReference>
<dbReference type="CDD" id="cd00140">
    <property type="entry name" value="beta_clamp"/>
    <property type="match status" value="1"/>
</dbReference>
<dbReference type="Pfam" id="PF13411">
    <property type="entry name" value="MerR_1"/>
    <property type="match status" value="1"/>
</dbReference>
<organism evidence="10 11">
    <name type="scientific">Kitasatospora viridis</name>
    <dbReference type="NCBI Taxonomy" id="281105"/>
    <lineage>
        <taxon>Bacteria</taxon>
        <taxon>Bacillati</taxon>
        <taxon>Actinomycetota</taxon>
        <taxon>Actinomycetes</taxon>
        <taxon>Kitasatosporales</taxon>
        <taxon>Streptomycetaceae</taxon>
        <taxon>Kitasatospora</taxon>
    </lineage>
</organism>
<dbReference type="InterPro" id="IPR009061">
    <property type="entry name" value="DNA-bd_dom_put_sf"/>
</dbReference>
<dbReference type="GO" id="GO:0006271">
    <property type="term" value="P:DNA strand elongation involved in DNA replication"/>
    <property type="evidence" value="ECO:0007669"/>
    <property type="project" value="TreeGrafter"/>
</dbReference>
<dbReference type="InterPro" id="IPR001001">
    <property type="entry name" value="DNA_polIII_beta"/>
</dbReference>
<comment type="subcellular location">
    <subcellularLocation>
        <location evidence="1">Cytoplasm</location>
    </subcellularLocation>
</comment>
<feature type="domain" description="HTH merR-type" evidence="9">
    <location>
        <begin position="17"/>
        <end position="87"/>
    </location>
</feature>
<dbReference type="PANTHER" id="PTHR30478">
    <property type="entry name" value="DNA POLYMERASE III SUBUNIT BETA"/>
    <property type="match status" value="1"/>
</dbReference>
<dbReference type="RefSeq" id="WP_246213543.1">
    <property type="nucleotide sequence ID" value="NZ_BAAAMZ010000015.1"/>
</dbReference>
<dbReference type="Proteomes" id="UP000317940">
    <property type="component" value="Unassembled WGS sequence"/>
</dbReference>
<dbReference type="PROSITE" id="PS50937">
    <property type="entry name" value="HTH_MERR_2"/>
    <property type="match status" value="1"/>
</dbReference>
<evidence type="ECO:0000256" key="6">
    <source>
        <dbReference type="ARBA" id="ARBA00022705"/>
    </source>
</evidence>
<dbReference type="EMBL" id="VIWT01000001">
    <property type="protein sequence ID" value="TWF99210.1"/>
    <property type="molecule type" value="Genomic_DNA"/>
</dbReference>
<keyword evidence="3" id="KW-0963">Cytoplasm</keyword>
<evidence type="ECO:0000256" key="2">
    <source>
        <dbReference type="ARBA" id="ARBA00010752"/>
    </source>
</evidence>
<evidence type="ECO:0000256" key="7">
    <source>
        <dbReference type="ARBA" id="ARBA00022932"/>
    </source>
</evidence>
<dbReference type="Gene3D" id="3.10.150.10">
    <property type="entry name" value="DNA Polymerase III, subunit A, domain 2"/>
    <property type="match status" value="2"/>
</dbReference>
<dbReference type="InterPro" id="IPR046938">
    <property type="entry name" value="DNA_clamp_sf"/>
</dbReference>
<evidence type="ECO:0000256" key="4">
    <source>
        <dbReference type="ARBA" id="ARBA00022679"/>
    </source>
</evidence>
<accession>A0A561UIN5</accession>
<dbReference type="GO" id="GO:0003677">
    <property type="term" value="F:DNA binding"/>
    <property type="evidence" value="ECO:0007669"/>
    <property type="project" value="UniProtKB-KW"/>
</dbReference>
<comment type="caution">
    <text evidence="10">The sequence shown here is derived from an EMBL/GenBank/DDBJ whole genome shotgun (WGS) entry which is preliminary data.</text>
</comment>
<dbReference type="GO" id="GO:0006355">
    <property type="term" value="P:regulation of DNA-templated transcription"/>
    <property type="evidence" value="ECO:0007669"/>
    <property type="project" value="InterPro"/>
</dbReference>
<dbReference type="SMART" id="SM00422">
    <property type="entry name" value="HTH_MERR"/>
    <property type="match status" value="1"/>
</dbReference>
<protein>
    <submittedName>
        <fullName evidence="10">MerR-like DNA binding protein</fullName>
    </submittedName>
</protein>
<keyword evidence="11" id="KW-1185">Reference proteome</keyword>
<proteinExistence type="inferred from homology"/>
<evidence type="ECO:0000259" key="9">
    <source>
        <dbReference type="PROSITE" id="PS50937"/>
    </source>
</evidence>
<comment type="similarity">
    <text evidence="2">Belongs to the beta sliding clamp family.</text>
</comment>
<keyword evidence="4" id="KW-0808">Transferase</keyword>
<dbReference type="Gene3D" id="1.10.1660.10">
    <property type="match status" value="1"/>
</dbReference>
<evidence type="ECO:0000256" key="3">
    <source>
        <dbReference type="ARBA" id="ARBA00022490"/>
    </source>
</evidence>
<dbReference type="Pfam" id="PF02767">
    <property type="entry name" value="DNA_pol3_beta_2"/>
    <property type="match status" value="1"/>
</dbReference>